<dbReference type="AlphaFoldDB" id="A0A9D1R760"/>
<dbReference type="InterPro" id="IPR001509">
    <property type="entry name" value="Epimerase_deHydtase"/>
</dbReference>
<dbReference type="Pfam" id="PF01370">
    <property type="entry name" value="Epimerase"/>
    <property type="match status" value="1"/>
</dbReference>
<gene>
    <name evidence="2" type="ORF">H9742_11735</name>
</gene>
<accession>A0A9D1R760</accession>
<reference evidence="2" key="2">
    <citation type="submission" date="2021-04" db="EMBL/GenBank/DDBJ databases">
        <authorList>
            <person name="Gilroy R."/>
        </authorList>
    </citation>
    <scope>NUCLEOTIDE SEQUENCE</scope>
    <source>
        <strain evidence="2">CHK195-6426</strain>
    </source>
</reference>
<dbReference type="PANTHER" id="PTHR43245">
    <property type="entry name" value="BIFUNCTIONAL POLYMYXIN RESISTANCE PROTEIN ARNA"/>
    <property type="match status" value="1"/>
</dbReference>
<dbReference type="InterPro" id="IPR036291">
    <property type="entry name" value="NAD(P)-bd_dom_sf"/>
</dbReference>
<evidence type="ECO:0000313" key="3">
    <source>
        <dbReference type="Proteomes" id="UP000824265"/>
    </source>
</evidence>
<comment type="caution">
    <text evidence="2">The sequence shown here is derived from an EMBL/GenBank/DDBJ whole genome shotgun (WGS) entry which is preliminary data.</text>
</comment>
<dbReference type="PANTHER" id="PTHR43245:SF58">
    <property type="entry name" value="BLL5923 PROTEIN"/>
    <property type="match status" value="1"/>
</dbReference>
<dbReference type="InterPro" id="IPR050177">
    <property type="entry name" value="Lipid_A_modif_metabolic_enz"/>
</dbReference>
<sequence>MKHLLITGVHSYIGNAVEAYLEQWNKREGQGRYQVDKISLRDGFPKPDGESKWDALLHVAGIAHADISGVSEETKALYYRVNRDLAVETAKWARQAGIPLFIYLSSVIVYGESGKACRNVHITADRKPAPTSFYGDSKYQGELGLQELETEDFHVAILRLPMVYGKGSKGNFPMLVKLAERLPFFPNIENRRSMIYVENLAEFIRLLTESGEGGIFFPQNEEYVSTAELVKEIGTARGKKIRLVRALNPFVRLACVLPGKAGGMAGKAFGSLTIDLGIDQGPEGYRKYSFSESIRKSV</sequence>
<protein>
    <submittedName>
        <fullName evidence="2">NAD-dependent epimerase/dehydratase family protein</fullName>
    </submittedName>
</protein>
<organism evidence="2 3">
    <name type="scientific">Candidatus Acetatifactor stercoripullorum</name>
    <dbReference type="NCBI Taxonomy" id="2838414"/>
    <lineage>
        <taxon>Bacteria</taxon>
        <taxon>Bacillati</taxon>
        <taxon>Bacillota</taxon>
        <taxon>Clostridia</taxon>
        <taxon>Lachnospirales</taxon>
        <taxon>Lachnospiraceae</taxon>
        <taxon>Acetatifactor</taxon>
    </lineage>
</organism>
<reference evidence="2" key="1">
    <citation type="journal article" date="2021" name="PeerJ">
        <title>Extensive microbial diversity within the chicken gut microbiome revealed by metagenomics and culture.</title>
        <authorList>
            <person name="Gilroy R."/>
            <person name="Ravi A."/>
            <person name="Getino M."/>
            <person name="Pursley I."/>
            <person name="Horton D.L."/>
            <person name="Alikhan N.F."/>
            <person name="Baker D."/>
            <person name="Gharbi K."/>
            <person name="Hall N."/>
            <person name="Watson M."/>
            <person name="Adriaenssens E.M."/>
            <person name="Foster-Nyarko E."/>
            <person name="Jarju S."/>
            <person name="Secka A."/>
            <person name="Antonio M."/>
            <person name="Oren A."/>
            <person name="Chaudhuri R.R."/>
            <person name="La Ragione R."/>
            <person name="Hildebrand F."/>
            <person name="Pallen M.J."/>
        </authorList>
    </citation>
    <scope>NUCLEOTIDE SEQUENCE</scope>
    <source>
        <strain evidence="2">CHK195-6426</strain>
    </source>
</reference>
<dbReference type="EMBL" id="DXGH01000065">
    <property type="protein sequence ID" value="HIW82164.1"/>
    <property type="molecule type" value="Genomic_DNA"/>
</dbReference>
<proteinExistence type="predicted"/>
<evidence type="ECO:0000313" key="2">
    <source>
        <dbReference type="EMBL" id="HIW82164.1"/>
    </source>
</evidence>
<evidence type="ECO:0000259" key="1">
    <source>
        <dbReference type="Pfam" id="PF01370"/>
    </source>
</evidence>
<name>A0A9D1R760_9FIRM</name>
<dbReference type="Proteomes" id="UP000824265">
    <property type="component" value="Unassembled WGS sequence"/>
</dbReference>
<dbReference type="Gene3D" id="3.40.50.720">
    <property type="entry name" value="NAD(P)-binding Rossmann-like Domain"/>
    <property type="match status" value="1"/>
</dbReference>
<dbReference type="SUPFAM" id="SSF51735">
    <property type="entry name" value="NAD(P)-binding Rossmann-fold domains"/>
    <property type="match status" value="1"/>
</dbReference>
<feature type="domain" description="NAD-dependent epimerase/dehydratase" evidence="1">
    <location>
        <begin position="5"/>
        <end position="210"/>
    </location>
</feature>